<reference evidence="12" key="1">
    <citation type="submission" date="2018-06" db="EMBL/GenBank/DDBJ databases">
        <authorList>
            <person name="Zhirakovskaya E."/>
        </authorList>
    </citation>
    <scope>NUCLEOTIDE SEQUENCE</scope>
</reference>
<dbReference type="FunFam" id="3.40.1190.10:FF:000011">
    <property type="entry name" value="Folylpolyglutamate synthase/dihydrofolate synthase"/>
    <property type="match status" value="1"/>
</dbReference>
<protein>
    <recommendedName>
        <fullName evidence="3">tetrahydrofolate synthase</fullName>
        <ecNumber evidence="3">6.3.2.17</ecNumber>
    </recommendedName>
</protein>
<dbReference type="InterPro" id="IPR001645">
    <property type="entry name" value="Folylpolyglutamate_synth"/>
</dbReference>
<dbReference type="NCBIfam" id="TIGR01499">
    <property type="entry name" value="folC"/>
    <property type="match status" value="1"/>
</dbReference>
<evidence type="ECO:0000256" key="1">
    <source>
        <dbReference type="ARBA" id="ARBA00001946"/>
    </source>
</evidence>
<evidence type="ECO:0000313" key="12">
    <source>
        <dbReference type="EMBL" id="VAX23431.1"/>
    </source>
</evidence>
<evidence type="ECO:0000256" key="6">
    <source>
        <dbReference type="ARBA" id="ARBA00022741"/>
    </source>
</evidence>
<evidence type="ECO:0000256" key="7">
    <source>
        <dbReference type="ARBA" id="ARBA00022840"/>
    </source>
</evidence>
<evidence type="ECO:0000256" key="8">
    <source>
        <dbReference type="ARBA" id="ARBA00022842"/>
    </source>
</evidence>
<dbReference type="PANTHER" id="PTHR11136:SF0">
    <property type="entry name" value="DIHYDROFOLATE SYNTHETASE-RELATED"/>
    <property type="match status" value="1"/>
</dbReference>
<evidence type="ECO:0000259" key="11">
    <source>
        <dbReference type="Pfam" id="PF08245"/>
    </source>
</evidence>
<evidence type="ECO:0000256" key="3">
    <source>
        <dbReference type="ARBA" id="ARBA00013025"/>
    </source>
</evidence>
<keyword evidence="6" id="KW-0547">Nucleotide-binding</keyword>
<accession>A0A3B1C9U6</accession>
<comment type="similarity">
    <text evidence="2">Belongs to the folylpolyglutamate synthase family.</text>
</comment>
<dbReference type="GO" id="GO:0008841">
    <property type="term" value="F:dihydrofolate synthase activity"/>
    <property type="evidence" value="ECO:0007669"/>
    <property type="project" value="TreeGrafter"/>
</dbReference>
<dbReference type="InterPro" id="IPR004101">
    <property type="entry name" value="Mur_ligase_C"/>
</dbReference>
<dbReference type="SUPFAM" id="SSF53244">
    <property type="entry name" value="MurD-like peptide ligases, peptide-binding domain"/>
    <property type="match status" value="1"/>
</dbReference>
<dbReference type="EC" id="6.3.2.17" evidence="3"/>
<comment type="catalytic activity">
    <reaction evidence="9">
        <text>(6S)-5,6,7,8-tetrahydrofolyl-(gamma-L-Glu)(n) + L-glutamate + ATP = (6S)-5,6,7,8-tetrahydrofolyl-(gamma-L-Glu)(n+1) + ADP + phosphate + H(+)</text>
        <dbReference type="Rhea" id="RHEA:10580"/>
        <dbReference type="Rhea" id="RHEA-COMP:14738"/>
        <dbReference type="Rhea" id="RHEA-COMP:14740"/>
        <dbReference type="ChEBI" id="CHEBI:15378"/>
        <dbReference type="ChEBI" id="CHEBI:29985"/>
        <dbReference type="ChEBI" id="CHEBI:30616"/>
        <dbReference type="ChEBI" id="CHEBI:43474"/>
        <dbReference type="ChEBI" id="CHEBI:141005"/>
        <dbReference type="ChEBI" id="CHEBI:456216"/>
        <dbReference type="EC" id="6.3.2.17"/>
    </reaction>
</comment>
<dbReference type="Gene3D" id="3.90.190.20">
    <property type="entry name" value="Mur ligase, C-terminal domain"/>
    <property type="match status" value="1"/>
</dbReference>
<dbReference type="InterPro" id="IPR018109">
    <property type="entry name" value="Folylpolyglutamate_synth_CS"/>
</dbReference>
<dbReference type="GO" id="GO:0046872">
    <property type="term" value="F:metal ion binding"/>
    <property type="evidence" value="ECO:0007669"/>
    <property type="project" value="UniProtKB-KW"/>
</dbReference>
<dbReference type="GO" id="GO:0005737">
    <property type="term" value="C:cytoplasm"/>
    <property type="evidence" value="ECO:0007669"/>
    <property type="project" value="TreeGrafter"/>
</dbReference>
<feature type="domain" description="Mur ligase central" evidence="11">
    <location>
        <begin position="44"/>
        <end position="257"/>
    </location>
</feature>
<proteinExistence type="inferred from homology"/>
<dbReference type="PANTHER" id="PTHR11136">
    <property type="entry name" value="FOLYLPOLYGLUTAMATE SYNTHASE-RELATED"/>
    <property type="match status" value="1"/>
</dbReference>
<dbReference type="Gene3D" id="3.40.1190.10">
    <property type="entry name" value="Mur-like, catalytic domain"/>
    <property type="match status" value="1"/>
</dbReference>
<evidence type="ECO:0000259" key="10">
    <source>
        <dbReference type="Pfam" id="PF02875"/>
    </source>
</evidence>
<organism evidence="12">
    <name type="scientific">hydrothermal vent metagenome</name>
    <dbReference type="NCBI Taxonomy" id="652676"/>
    <lineage>
        <taxon>unclassified sequences</taxon>
        <taxon>metagenomes</taxon>
        <taxon>ecological metagenomes</taxon>
    </lineage>
</organism>
<dbReference type="GO" id="GO:0005524">
    <property type="term" value="F:ATP binding"/>
    <property type="evidence" value="ECO:0007669"/>
    <property type="project" value="UniProtKB-KW"/>
</dbReference>
<keyword evidence="5" id="KW-0479">Metal-binding</keyword>
<evidence type="ECO:0000256" key="5">
    <source>
        <dbReference type="ARBA" id="ARBA00022723"/>
    </source>
</evidence>
<comment type="cofactor">
    <cofactor evidence="1">
        <name>Mg(2+)</name>
        <dbReference type="ChEBI" id="CHEBI:18420"/>
    </cofactor>
</comment>
<dbReference type="SUPFAM" id="SSF53623">
    <property type="entry name" value="MurD-like peptide ligases, catalytic domain"/>
    <property type="match status" value="1"/>
</dbReference>
<keyword evidence="4 12" id="KW-0436">Ligase</keyword>
<dbReference type="AlphaFoldDB" id="A0A3B1C9U6"/>
<dbReference type="Pfam" id="PF08245">
    <property type="entry name" value="Mur_ligase_M"/>
    <property type="match status" value="1"/>
</dbReference>
<name>A0A3B1C9U6_9ZZZZ</name>
<feature type="domain" description="Mur ligase C-terminal" evidence="10">
    <location>
        <begin position="286"/>
        <end position="391"/>
    </location>
</feature>
<keyword evidence="7" id="KW-0067">ATP-binding</keyword>
<evidence type="ECO:0000256" key="2">
    <source>
        <dbReference type="ARBA" id="ARBA00008276"/>
    </source>
</evidence>
<evidence type="ECO:0000256" key="4">
    <source>
        <dbReference type="ARBA" id="ARBA00022598"/>
    </source>
</evidence>
<dbReference type="GO" id="GO:0004326">
    <property type="term" value="F:tetrahydrofolylpolyglutamate synthase activity"/>
    <property type="evidence" value="ECO:0007669"/>
    <property type="project" value="UniProtKB-EC"/>
</dbReference>
<dbReference type="InterPro" id="IPR013221">
    <property type="entry name" value="Mur_ligase_cen"/>
</dbReference>
<dbReference type="InterPro" id="IPR036615">
    <property type="entry name" value="Mur_ligase_C_dom_sf"/>
</dbReference>
<dbReference type="Pfam" id="PF02875">
    <property type="entry name" value="Mur_ligase_C"/>
    <property type="match status" value="1"/>
</dbReference>
<dbReference type="PROSITE" id="PS01012">
    <property type="entry name" value="FOLYLPOLYGLU_SYNT_2"/>
    <property type="match status" value="1"/>
</dbReference>
<sequence length="420" mass="47144">MNLEESFNKLFSLHQFGIKLGLENIQRLLQFIGNPEVSLQTIHIAGSNGKGSTASFISSILMEAGYKTGLYTSPHLVKFNERIRINGIMITDDFVLDFMNDLNGYIDEHSPTFFELTTAMAFKYFAESNVDYAVIETGLGGRLDATNVLNPLASVITTISEEHTNILGYDLKKIAFEKGEIIKKNSNTILGIIEDEPRKVLINKTVSVDSKCFLLSDHINPQKDPVELKYNNEQIIISDLPLKGRYQINNAALAVLAVKASVPEVNKKQILAGLKNVINNSGIQARYEIFNKEPQIIFDAAHNLDGIEEFLNEFKKKAKSYSKNTVIYGTMKDKNYSSILTRLSQNFDNIYITEIIYERAASVEEVVKAADSAGLKVYPLYEPVEYINEFISKNKNECLVILGSIYVLGEIKKKLLINLT</sequence>
<dbReference type="InterPro" id="IPR036565">
    <property type="entry name" value="Mur-like_cat_sf"/>
</dbReference>
<evidence type="ECO:0000256" key="9">
    <source>
        <dbReference type="ARBA" id="ARBA00047493"/>
    </source>
</evidence>
<dbReference type="PIRSF" id="PIRSF001563">
    <property type="entry name" value="Folylpolyglu_synth"/>
    <property type="match status" value="1"/>
</dbReference>
<keyword evidence="8" id="KW-0460">Magnesium</keyword>
<gene>
    <name evidence="12" type="ORF">MNBD_IGNAVI01-285</name>
</gene>
<dbReference type="EMBL" id="UOGD01000253">
    <property type="protein sequence ID" value="VAX23431.1"/>
    <property type="molecule type" value="Genomic_DNA"/>
</dbReference>